<name>A0AC34FVK3_9BILA</name>
<evidence type="ECO:0000313" key="1">
    <source>
        <dbReference type="Proteomes" id="UP000887579"/>
    </source>
</evidence>
<evidence type="ECO:0000313" key="2">
    <source>
        <dbReference type="WBParaSite" id="ES5_v2.g21536.t1"/>
    </source>
</evidence>
<accession>A0AC34FVK3</accession>
<reference evidence="2" key="1">
    <citation type="submission" date="2022-11" db="UniProtKB">
        <authorList>
            <consortium name="WormBaseParasite"/>
        </authorList>
    </citation>
    <scope>IDENTIFICATION</scope>
</reference>
<dbReference type="Proteomes" id="UP000887579">
    <property type="component" value="Unplaced"/>
</dbReference>
<proteinExistence type="predicted"/>
<dbReference type="WBParaSite" id="ES5_v2.g21536.t1">
    <property type="protein sequence ID" value="ES5_v2.g21536.t1"/>
    <property type="gene ID" value="ES5_v2.g21536"/>
</dbReference>
<protein>
    <submittedName>
        <fullName evidence="2">Uncharacterized protein</fullName>
    </submittedName>
</protein>
<sequence length="101" mass="10386">MTCVAPPKTGLPPTSMGVFPGEGRVVEGEPVGPGCKTFLITCDADGMDVVVIGANQDFISLSEPSDGEKTAKLVCNGDGKLEGRTVDGDSVIVTSFYCSNT</sequence>
<organism evidence="1 2">
    <name type="scientific">Panagrolaimus sp. ES5</name>
    <dbReference type="NCBI Taxonomy" id="591445"/>
    <lineage>
        <taxon>Eukaryota</taxon>
        <taxon>Metazoa</taxon>
        <taxon>Ecdysozoa</taxon>
        <taxon>Nematoda</taxon>
        <taxon>Chromadorea</taxon>
        <taxon>Rhabditida</taxon>
        <taxon>Tylenchina</taxon>
        <taxon>Panagrolaimomorpha</taxon>
        <taxon>Panagrolaimoidea</taxon>
        <taxon>Panagrolaimidae</taxon>
        <taxon>Panagrolaimus</taxon>
    </lineage>
</organism>